<reference evidence="7" key="1">
    <citation type="submission" date="2016-01" db="EMBL/GenBank/DDBJ databases">
        <title>Draft genome of Chromobacterium sp. F49.</title>
        <authorList>
            <person name="Hong K.W."/>
        </authorList>
    </citation>
    <scope>NUCLEOTIDE SEQUENCE [LARGE SCALE GENOMIC DNA]</scope>
    <source>
        <strain evidence="7">P7IIIA</strain>
    </source>
</reference>
<keyword evidence="1 6" id="KW-0489">Methyltransferase</keyword>
<dbReference type="GO" id="GO:0032259">
    <property type="term" value="P:methylation"/>
    <property type="evidence" value="ECO:0007669"/>
    <property type="project" value="UniProtKB-KW"/>
</dbReference>
<proteinExistence type="predicted"/>
<keyword evidence="3" id="KW-0949">S-adenosyl-L-methionine</keyword>
<dbReference type="PANTHER" id="PTHR43042:SF3">
    <property type="entry name" value="RIBOSOMAL RNA LARGE SUBUNIT METHYLTRANSFERASE YWBD-RELATED"/>
    <property type="match status" value="1"/>
</dbReference>
<dbReference type="OrthoDB" id="9805492at2"/>
<keyword evidence="2 6" id="KW-0808">Transferase</keyword>
<protein>
    <submittedName>
        <fullName evidence="6">50S rRNA methyltransferase</fullName>
    </submittedName>
</protein>
<evidence type="ECO:0000259" key="4">
    <source>
        <dbReference type="Pfam" id="PF10672"/>
    </source>
</evidence>
<keyword evidence="7" id="KW-1185">Reference proteome</keyword>
<dbReference type="InterPro" id="IPR041532">
    <property type="entry name" value="RlmI-like_PUA"/>
</dbReference>
<dbReference type="Gene3D" id="3.30.750.80">
    <property type="entry name" value="RNA methyltransferase domain (HRMD) like"/>
    <property type="match status" value="1"/>
</dbReference>
<gene>
    <name evidence="6" type="ORF">AWM68_09285</name>
</gene>
<accession>A0A163QAY0</accession>
<dbReference type="InterPro" id="IPR029063">
    <property type="entry name" value="SAM-dependent_MTases_sf"/>
</dbReference>
<dbReference type="CDD" id="cd11572">
    <property type="entry name" value="RlmI_M_like"/>
    <property type="match status" value="1"/>
</dbReference>
<evidence type="ECO:0000313" key="7">
    <source>
        <dbReference type="Proteomes" id="UP000076567"/>
    </source>
</evidence>
<dbReference type="PROSITE" id="PS50890">
    <property type="entry name" value="PUA"/>
    <property type="match status" value="1"/>
</dbReference>
<evidence type="ECO:0000256" key="3">
    <source>
        <dbReference type="ARBA" id="ARBA00022691"/>
    </source>
</evidence>
<dbReference type="SUPFAM" id="SSF88697">
    <property type="entry name" value="PUA domain-like"/>
    <property type="match status" value="1"/>
</dbReference>
<dbReference type="Gene3D" id="3.40.50.150">
    <property type="entry name" value="Vaccinia Virus protein VP39"/>
    <property type="match status" value="1"/>
</dbReference>
<comment type="caution">
    <text evidence="6">The sequence shown here is derived from an EMBL/GenBank/DDBJ whole genome shotgun (WGS) entry which is preliminary data.</text>
</comment>
<dbReference type="Gene3D" id="2.30.130.10">
    <property type="entry name" value="PUA domain"/>
    <property type="match status" value="1"/>
</dbReference>
<dbReference type="AlphaFoldDB" id="A0A163QAY0"/>
<dbReference type="InterPro" id="IPR015947">
    <property type="entry name" value="PUA-like_sf"/>
</dbReference>
<dbReference type="InterPro" id="IPR019614">
    <property type="entry name" value="SAM-dep_methyl-trfase"/>
</dbReference>
<evidence type="ECO:0000256" key="2">
    <source>
        <dbReference type="ARBA" id="ARBA00022679"/>
    </source>
</evidence>
<dbReference type="Pfam" id="PF17785">
    <property type="entry name" value="PUA_3"/>
    <property type="match status" value="1"/>
</dbReference>
<sequence length="398" mass="45311">MKKNVRLKVKPSYVKGLKTGYPLITEDAVQNISSVKEEGTIIELFDEKNTFLGKGYYGKQNKGRGWVLTQNAQELIDQNFFEKKLKKAIDYRQELYGNYETTAFRVFNGEGDGIGGLTIDHYNGYYCLTWYSEGVYTFKDEVVASLKELVKVKGIYEKKRFAVKGKYIEDDDFVEGERAPSPLIVRENNIHFAVYLNEGAMVGVFLDQRDVRKTIRDQYAKGKTVLNTFSYTGAFSVAAALGGAVKTTSVDLANRSRSKTQEQFSVNGLNYEDHDIIVEDVFNYFKYAVRKQLSFDLVILDPPSFARSKKHTFSAGKDYPELLAQAIQITENNGVIVASSNCATFGMKRFKEMISAAFKQTEGTYKILEEFKLPQDFKTHKEFKEGNYLKVVFIQKLS</sequence>
<dbReference type="EMBL" id="LRFC01000034">
    <property type="protein sequence ID" value="KZE64838.1"/>
    <property type="molecule type" value="Genomic_DNA"/>
</dbReference>
<dbReference type="PANTHER" id="PTHR43042">
    <property type="entry name" value="SAM-DEPENDENT METHYLTRANSFERASE"/>
    <property type="match status" value="1"/>
</dbReference>
<dbReference type="CDD" id="cd02440">
    <property type="entry name" value="AdoMet_MTases"/>
    <property type="match status" value="1"/>
</dbReference>
<feature type="domain" description="S-adenosylmethionine-dependent methyltransferase" evidence="4">
    <location>
        <begin position="173"/>
        <end position="348"/>
    </location>
</feature>
<dbReference type="InterPro" id="IPR036974">
    <property type="entry name" value="PUA_sf"/>
</dbReference>
<dbReference type="SUPFAM" id="SSF53335">
    <property type="entry name" value="S-adenosyl-L-methionine-dependent methyltransferases"/>
    <property type="match status" value="1"/>
</dbReference>
<feature type="domain" description="RlmI-like PUA" evidence="5">
    <location>
        <begin position="7"/>
        <end position="70"/>
    </location>
</feature>
<dbReference type="RefSeq" id="WP_066243044.1">
    <property type="nucleotide sequence ID" value="NZ_LRFC01000034.1"/>
</dbReference>
<organism evidence="6 7">
    <name type="scientific">Fictibacillus phosphorivorans</name>
    <dbReference type="NCBI Taxonomy" id="1221500"/>
    <lineage>
        <taxon>Bacteria</taxon>
        <taxon>Bacillati</taxon>
        <taxon>Bacillota</taxon>
        <taxon>Bacilli</taxon>
        <taxon>Bacillales</taxon>
        <taxon>Fictibacillaceae</taxon>
        <taxon>Fictibacillus</taxon>
    </lineage>
</organism>
<dbReference type="GO" id="GO:0008168">
    <property type="term" value="F:methyltransferase activity"/>
    <property type="evidence" value="ECO:0007669"/>
    <property type="project" value="UniProtKB-KW"/>
</dbReference>
<dbReference type="GO" id="GO:0003723">
    <property type="term" value="F:RNA binding"/>
    <property type="evidence" value="ECO:0007669"/>
    <property type="project" value="InterPro"/>
</dbReference>
<evidence type="ECO:0000259" key="5">
    <source>
        <dbReference type="Pfam" id="PF17785"/>
    </source>
</evidence>
<dbReference type="Proteomes" id="UP000076567">
    <property type="component" value="Unassembled WGS sequence"/>
</dbReference>
<dbReference type="Pfam" id="PF10672">
    <property type="entry name" value="Methyltrans_SAM"/>
    <property type="match status" value="1"/>
</dbReference>
<evidence type="ECO:0000313" key="6">
    <source>
        <dbReference type="EMBL" id="KZE64838.1"/>
    </source>
</evidence>
<evidence type="ECO:0000256" key="1">
    <source>
        <dbReference type="ARBA" id="ARBA00022603"/>
    </source>
</evidence>
<name>A0A163QAY0_9BACL</name>